<dbReference type="InterPro" id="IPR013783">
    <property type="entry name" value="Ig-like_fold"/>
</dbReference>
<evidence type="ECO:0000313" key="2">
    <source>
        <dbReference type="Proteomes" id="UP001212263"/>
    </source>
</evidence>
<dbReference type="EMBL" id="JAQMRD010000003">
    <property type="protein sequence ID" value="MDB9221990.1"/>
    <property type="molecule type" value="Genomic_DNA"/>
</dbReference>
<dbReference type="Gene3D" id="2.60.40.10">
    <property type="entry name" value="Immunoglobulins"/>
    <property type="match status" value="1"/>
</dbReference>
<gene>
    <name evidence="1" type="ORF">PN645_03095</name>
</gene>
<dbReference type="InterPro" id="IPR011467">
    <property type="entry name" value="DUF1573"/>
</dbReference>
<dbReference type="RefSeq" id="WP_272053867.1">
    <property type="nucleotide sequence ID" value="NZ_JAQMRB010000001.1"/>
</dbReference>
<dbReference type="PROSITE" id="PS51257">
    <property type="entry name" value="PROKAR_LIPOPROTEIN"/>
    <property type="match status" value="1"/>
</dbReference>
<comment type="caution">
    <text evidence="1">The sequence shown here is derived from an EMBL/GenBank/DDBJ whole genome shotgun (WGS) entry which is preliminary data.</text>
</comment>
<protein>
    <submittedName>
        <fullName evidence="1">DUF1573 domain-containing protein</fullName>
    </submittedName>
</protein>
<dbReference type="PANTHER" id="PTHR37833">
    <property type="entry name" value="LIPOPROTEIN-RELATED"/>
    <property type="match status" value="1"/>
</dbReference>
<dbReference type="Proteomes" id="UP001212263">
    <property type="component" value="Unassembled WGS sequence"/>
</dbReference>
<dbReference type="AlphaFoldDB" id="A0AAW6FFY6"/>
<organism evidence="1 2">
    <name type="scientific">Odoribacter splanchnicus</name>
    <dbReference type="NCBI Taxonomy" id="28118"/>
    <lineage>
        <taxon>Bacteria</taxon>
        <taxon>Pseudomonadati</taxon>
        <taxon>Bacteroidota</taxon>
        <taxon>Bacteroidia</taxon>
        <taxon>Bacteroidales</taxon>
        <taxon>Odoribacteraceae</taxon>
        <taxon>Odoribacter</taxon>
    </lineage>
</organism>
<evidence type="ECO:0000313" key="1">
    <source>
        <dbReference type="EMBL" id="MDB9221990.1"/>
    </source>
</evidence>
<proteinExistence type="predicted"/>
<name>A0AAW6FFY6_9BACT</name>
<dbReference type="PANTHER" id="PTHR37833:SF1">
    <property type="entry name" value="SIGNAL PEPTIDE PROTEIN"/>
    <property type="match status" value="1"/>
</dbReference>
<accession>A0AAW6FFY6</accession>
<dbReference type="Pfam" id="PF07610">
    <property type="entry name" value="DUF1573"/>
    <property type="match status" value="1"/>
</dbReference>
<reference evidence="1" key="1">
    <citation type="submission" date="2023-01" db="EMBL/GenBank/DDBJ databases">
        <title>Human gut microbiome strain richness.</title>
        <authorList>
            <person name="Chen-Liaw A."/>
        </authorList>
    </citation>
    <scope>NUCLEOTIDE SEQUENCE</scope>
    <source>
        <strain evidence="1">RTP21484st1_B7_RTP21484_190118</strain>
    </source>
</reference>
<sequence length="350" mass="40224">MYKYFFIFLSIGLLSSCQPKTPRSFYAMYAQAQQANQYLWLNLNYGNTPLITDQIKEYKASGQAAKEDFILQQCNLLDTSNTFLSYIFLIENINNSYVFNPQGELITFSNHKITTGSIRNQLNAIRNHHPQLPDQPREFVSTPDSLISLYNLVLKAHLLHHRYASRTDSLEKALQLLDQSIGIEPYFYNLYLKSKILKARQNPEAAHYARLAIQYGKNAYQKQIYTLLIDELSSEYPATLETGKGRMNFKKTALDAGKLALNSEYEFNFEFENTGEEPVIITFVSSTCGCAKPEWSKKPILPHEKGVIKVRFHAEKYGNFVRSVFVQSTAQNFVEQLLLRGHVPFNHSNQ</sequence>